<accession>A0ABP9LL12</accession>
<keyword evidence="3" id="KW-1185">Reference proteome</keyword>
<gene>
    <name evidence="2" type="ORF">GCM10025759_29630</name>
</gene>
<protein>
    <recommendedName>
        <fullName evidence="4">DUF2785 domain-containing protein</fullName>
    </recommendedName>
</protein>
<dbReference type="EMBL" id="BAABKY010000004">
    <property type="protein sequence ID" value="GAA5080438.1"/>
    <property type="molecule type" value="Genomic_DNA"/>
</dbReference>
<dbReference type="InterPro" id="IPR021247">
    <property type="entry name" value="DUF2785"/>
</dbReference>
<keyword evidence="1" id="KW-0732">Signal</keyword>
<sequence length="299" mass="32695">MRPAAKPLAALLLLLAFAAPAFAGPCPPAGWTQEQLDALKQSDFVLTDAGQRDTLALEFAGCVGDPDPRLRDGVVYEGLAAWMRRGELAPEILRTLRDRLYTRLAQPDPDGFAWPFAALVLSEVARTDRVAPWMTPAERATMVLRATTYLDSVRDYRGFDADVGWRHGVAHGADWLLQLSLNPALDGPQLHRLADAIAQQAVPDAGVAYIFGEPQRLAAPLVNAARRGIRDEAAWTAWFAALSPRLGDPALAWRDARWLARRHDLVAFLQAVYVEADQSDDKRVRAVLPGVVAALKALP</sequence>
<feature type="chain" id="PRO_5046179214" description="DUF2785 domain-containing protein" evidence="1">
    <location>
        <begin position="24"/>
        <end position="299"/>
    </location>
</feature>
<feature type="signal peptide" evidence="1">
    <location>
        <begin position="1"/>
        <end position="23"/>
    </location>
</feature>
<evidence type="ECO:0008006" key="4">
    <source>
        <dbReference type="Google" id="ProtNLM"/>
    </source>
</evidence>
<dbReference type="RefSeq" id="WP_158982213.1">
    <property type="nucleotide sequence ID" value="NZ_BAABKY010000004.1"/>
</dbReference>
<comment type="caution">
    <text evidence="2">The sequence shown here is derived from an EMBL/GenBank/DDBJ whole genome shotgun (WGS) entry which is preliminary data.</text>
</comment>
<reference evidence="3" key="1">
    <citation type="journal article" date="2019" name="Int. J. Syst. Evol. Microbiol.">
        <title>The Global Catalogue of Microorganisms (GCM) 10K type strain sequencing project: providing services to taxonomists for standard genome sequencing and annotation.</title>
        <authorList>
            <consortium name="The Broad Institute Genomics Platform"/>
            <consortium name="The Broad Institute Genome Sequencing Center for Infectious Disease"/>
            <person name="Wu L."/>
            <person name="Ma J."/>
        </authorList>
    </citation>
    <scope>NUCLEOTIDE SEQUENCE [LARGE SCALE GENOMIC DNA]</scope>
    <source>
        <strain evidence="3">JCM 19212</strain>
    </source>
</reference>
<name>A0ABP9LL12_9GAMM</name>
<dbReference type="Proteomes" id="UP001501083">
    <property type="component" value="Unassembled WGS sequence"/>
</dbReference>
<evidence type="ECO:0000313" key="2">
    <source>
        <dbReference type="EMBL" id="GAA5080438.1"/>
    </source>
</evidence>
<organism evidence="2 3">
    <name type="scientific">Lysobacter panacisoli</name>
    <dbReference type="NCBI Taxonomy" id="1255263"/>
    <lineage>
        <taxon>Bacteria</taxon>
        <taxon>Pseudomonadati</taxon>
        <taxon>Pseudomonadota</taxon>
        <taxon>Gammaproteobacteria</taxon>
        <taxon>Lysobacterales</taxon>
        <taxon>Lysobacteraceae</taxon>
        <taxon>Lysobacter</taxon>
    </lineage>
</organism>
<evidence type="ECO:0000256" key="1">
    <source>
        <dbReference type="SAM" id="SignalP"/>
    </source>
</evidence>
<proteinExistence type="predicted"/>
<dbReference type="Pfam" id="PF10978">
    <property type="entry name" value="DUF2785"/>
    <property type="match status" value="1"/>
</dbReference>
<evidence type="ECO:0000313" key="3">
    <source>
        <dbReference type="Proteomes" id="UP001501083"/>
    </source>
</evidence>